<evidence type="ECO:0000256" key="10">
    <source>
        <dbReference type="ARBA" id="ARBA00023186"/>
    </source>
</evidence>
<dbReference type="InterPro" id="IPR001060">
    <property type="entry name" value="FCH_dom"/>
</dbReference>
<dbReference type="SMART" id="SM00326">
    <property type="entry name" value="SH3"/>
    <property type="match status" value="1"/>
</dbReference>
<protein>
    <recommendedName>
        <fullName evidence="13">Reticulocalbin-3</fullName>
    </recommendedName>
</protein>
<evidence type="ECO:0000256" key="9">
    <source>
        <dbReference type="ARBA" id="ARBA00023180"/>
    </source>
</evidence>
<feature type="domain" description="EF-hand" evidence="19">
    <location>
        <begin position="260"/>
        <end position="295"/>
    </location>
</feature>
<feature type="compositionally biased region" description="Basic and acidic residues" evidence="16">
    <location>
        <begin position="457"/>
        <end position="468"/>
    </location>
</feature>
<dbReference type="FunFam" id="1.20.1270.60:FF:000037">
    <property type="entry name" value="Proline-serine-threonine phosphatase interacting protein 1"/>
    <property type="match status" value="1"/>
</dbReference>
<evidence type="ECO:0000256" key="5">
    <source>
        <dbReference type="ARBA" id="ARBA00022729"/>
    </source>
</evidence>
<evidence type="ECO:0000259" key="18">
    <source>
        <dbReference type="PROSITE" id="PS50002"/>
    </source>
</evidence>
<reference evidence="21 22" key="1">
    <citation type="submission" date="2017-12" db="EMBL/GenBank/DDBJ databases">
        <title>Integrating genomic resources of turbot (Scophthalmus maximus) in depth evaluation of genetic and physical mapping variation across individuals.</title>
        <authorList>
            <person name="Martinez P."/>
        </authorList>
    </citation>
    <scope>NUCLEOTIDE SEQUENCE [LARGE SCALE GENOMIC DNA]</scope>
</reference>
<dbReference type="InterPro" id="IPR018247">
    <property type="entry name" value="EF_Hand_1_Ca_BS"/>
</dbReference>
<evidence type="ECO:0000259" key="20">
    <source>
        <dbReference type="PROSITE" id="PS51741"/>
    </source>
</evidence>
<evidence type="ECO:0000256" key="11">
    <source>
        <dbReference type="ARBA" id="ARBA00056975"/>
    </source>
</evidence>
<dbReference type="SUPFAM" id="SSF50044">
    <property type="entry name" value="SH3-domain"/>
    <property type="match status" value="1"/>
</dbReference>
<keyword evidence="8" id="KW-0106">Calcium</keyword>
<dbReference type="AlphaFoldDB" id="A0A2U9BZ63"/>
<dbReference type="InterPro" id="IPR001452">
    <property type="entry name" value="SH3_domain"/>
</dbReference>
<evidence type="ECO:0000256" key="15">
    <source>
        <dbReference type="PROSITE-ProRule" id="PRU01077"/>
    </source>
</evidence>
<dbReference type="SUPFAM" id="SSF47473">
    <property type="entry name" value="EF-hand"/>
    <property type="match status" value="2"/>
</dbReference>
<dbReference type="GO" id="GO:0030041">
    <property type="term" value="P:actin filament polymerization"/>
    <property type="evidence" value="ECO:0007669"/>
    <property type="project" value="TreeGrafter"/>
</dbReference>
<evidence type="ECO:0000256" key="8">
    <source>
        <dbReference type="ARBA" id="ARBA00022837"/>
    </source>
</evidence>
<dbReference type="InterPro" id="IPR011992">
    <property type="entry name" value="EF-hand-dom_pair"/>
</dbReference>
<feature type="chain" id="PRO_5016113500" description="Reticulocalbin-3" evidence="17">
    <location>
        <begin position="18"/>
        <end position="697"/>
    </location>
</feature>
<dbReference type="Pfam" id="PF00611">
    <property type="entry name" value="FCH"/>
    <property type="match status" value="1"/>
</dbReference>
<dbReference type="GO" id="GO:0015031">
    <property type="term" value="P:protein transport"/>
    <property type="evidence" value="ECO:0007669"/>
    <property type="project" value="UniProtKB-ARBA"/>
</dbReference>
<evidence type="ECO:0000313" key="21">
    <source>
        <dbReference type="EMBL" id="AWP08462.1"/>
    </source>
</evidence>
<dbReference type="PROSITE" id="PS51741">
    <property type="entry name" value="F_BAR"/>
    <property type="match status" value="1"/>
</dbReference>
<dbReference type="SUPFAM" id="SSF103657">
    <property type="entry name" value="BAR/IMD domain-like"/>
    <property type="match status" value="1"/>
</dbReference>
<name>A0A2U9BZ63_SCOMX</name>
<keyword evidence="7" id="KW-0256">Endoplasmic reticulum</keyword>
<dbReference type="SMART" id="SM00054">
    <property type="entry name" value="EFh"/>
    <property type="match status" value="4"/>
</dbReference>
<dbReference type="GO" id="GO:0005884">
    <property type="term" value="C:actin filament"/>
    <property type="evidence" value="ECO:0007669"/>
    <property type="project" value="TreeGrafter"/>
</dbReference>
<keyword evidence="6" id="KW-0677">Repeat</keyword>
<evidence type="ECO:0000256" key="7">
    <source>
        <dbReference type="ARBA" id="ARBA00022824"/>
    </source>
</evidence>
<dbReference type="Pfam" id="PF13499">
    <property type="entry name" value="EF-hand_7"/>
    <property type="match status" value="1"/>
</dbReference>
<keyword evidence="15" id="KW-0175">Coiled coil</keyword>
<dbReference type="GO" id="GO:0005509">
    <property type="term" value="F:calcium ion binding"/>
    <property type="evidence" value="ECO:0007669"/>
    <property type="project" value="InterPro"/>
</dbReference>
<keyword evidence="5 17" id="KW-0732">Signal</keyword>
<evidence type="ECO:0000256" key="1">
    <source>
        <dbReference type="ARBA" id="ARBA00004319"/>
    </source>
</evidence>
<evidence type="ECO:0000256" key="2">
    <source>
        <dbReference type="ARBA" id="ARBA00006431"/>
    </source>
</evidence>
<dbReference type="Gene3D" id="2.30.30.40">
    <property type="entry name" value="SH3 Domains"/>
    <property type="match status" value="1"/>
</dbReference>
<evidence type="ECO:0000256" key="6">
    <source>
        <dbReference type="ARBA" id="ARBA00022737"/>
    </source>
</evidence>
<feature type="domain" description="F-BAR" evidence="20">
    <location>
        <begin position="302"/>
        <end position="552"/>
    </location>
</feature>
<feature type="domain" description="EF-hand" evidence="19">
    <location>
        <begin position="59"/>
        <end position="94"/>
    </location>
</feature>
<feature type="region of interest" description="Disordered" evidence="16">
    <location>
        <begin position="438"/>
        <end position="468"/>
    </location>
</feature>
<comment type="subcellular location">
    <subcellularLocation>
        <location evidence="1">Endoplasmic reticulum lumen</location>
    </subcellularLocation>
</comment>
<dbReference type="STRING" id="52904.ENSSMAP00000027676"/>
<evidence type="ECO:0000256" key="16">
    <source>
        <dbReference type="SAM" id="MobiDB-lite"/>
    </source>
</evidence>
<dbReference type="Gene3D" id="1.20.1270.60">
    <property type="entry name" value="Arfaptin homology (AH) domain/BAR domain"/>
    <property type="match status" value="1"/>
</dbReference>
<dbReference type="Gene3D" id="1.10.238.10">
    <property type="entry name" value="EF-hand"/>
    <property type="match status" value="3"/>
</dbReference>
<evidence type="ECO:0000256" key="17">
    <source>
        <dbReference type="SAM" id="SignalP"/>
    </source>
</evidence>
<keyword evidence="22" id="KW-1185">Reference proteome</keyword>
<dbReference type="PROSITE" id="PS50002">
    <property type="entry name" value="SH3"/>
    <property type="match status" value="1"/>
</dbReference>
<comment type="subunit">
    <text evidence="12">Interacts with PCSK6 (immature form including the propeptide); probably involved in the maturation and the secretion of PCSK6.</text>
</comment>
<dbReference type="PROSITE" id="PS50222">
    <property type="entry name" value="EF_HAND_2"/>
    <property type="match status" value="4"/>
</dbReference>
<dbReference type="SMART" id="SM00055">
    <property type="entry name" value="FCH"/>
    <property type="match status" value="1"/>
</dbReference>
<gene>
    <name evidence="21" type="ORF">SMAX5B_009999</name>
</gene>
<accession>A0A2U9BZ63</accession>
<dbReference type="GO" id="GO:0051015">
    <property type="term" value="F:actin filament binding"/>
    <property type="evidence" value="ECO:0007669"/>
    <property type="project" value="TreeGrafter"/>
</dbReference>
<dbReference type="Pfam" id="PF13202">
    <property type="entry name" value="EF-hand_5"/>
    <property type="match status" value="2"/>
</dbReference>
<evidence type="ECO:0000256" key="14">
    <source>
        <dbReference type="PROSITE-ProRule" id="PRU00192"/>
    </source>
</evidence>
<dbReference type="PROSITE" id="PS00018">
    <property type="entry name" value="EF_HAND_1"/>
    <property type="match status" value="4"/>
</dbReference>
<dbReference type="InterPro" id="IPR027267">
    <property type="entry name" value="AH/BAR_dom_sf"/>
</dbReference>
<evidence type="ECO:0000256" key="13">
    <source>
        <dbReference type="ARBA" id="ARBA00072696"/>
    </source>
</evidence>
<comment type="function">
    <text evidence="11">Probable molecular chaperone assisting protein biosynthesis and transport in the endoplasmic reticulum. Required for the proper biosynthesis and transport of pulmonary surfactant-associated protein A/SP-A, pulmonary surfactant-associated protein D/SP-D and the lipid transporter ABCA3. By regulating both the proper expression and the degradation through the endoplasmic reticulum-associated protein degradation pathway of these proteins plays a crucial role in pulmonary surfactant homeostasis. Has an anti-fibrotic activity by negatively regulating the secretion of type I and type III collagens. This calcium-binding protein also transiently associates with immature PCSK6 and regulates its secretion.</text>
</comment>
<feature type="domain" description="EF-hand" evidence="19">
    <location>
        <begin position="95"/>
        <end position="130"/>
    </location>
</feature>
<evidence type="ECO:0000259" key="19">
    <source>
        <dbReference type="PROSITE" id="PS50222"/>
    </source>
</evidence>
<feature type="compositionally biased region" description="Basic and acidic residues" evidence="16">
    <location>
        <begin position="438"/>
        <end position="448"/>
    </location>
</feature>
<dbReference type="InterPro" id="IPR002048">
    <property type="entry name" value="EF_hand_dom"/>
</dbReference>
<dbReference type="EMBL" id="CP026252">
    <property type="protein sequence ID" value="AWP08462.1"/>
    <property type="molecule type" value="Genomic_DNA"/>
</dbReference>
<dbReference type="GO" id="GO:0005788">
    <property type="term" value="C:endoplasmic reticulum lumen"/>
    <property type="evidence" value="ECO:0007669"/>
    <property type="project" value="UniProtKB-SubCell"/>
</dbReference>
<sequence>MASSGLLVLLFLQFGLGQSSHKHLPEDHYIGQQHNPDHDLNVLMGDKDTEEIKKLSPAQQREKMMDIVKKIDTNADNLLGPEEITLWIQHVYRKYALDDAEERFPEFDTDKDGAVTWEEYNMIDPLDQLISFDDSTVLEDPEQESLRHLLLKERRRFDFADVDGTPGLNVTEFLAFTHPSEVDHMADFAIEDVLSEYDTDKDGFIGLSEFIGDVRGDEDSPSQWEIEQTVRFKDLYDQDKDGKLDREEQLRWVAPNSYGSAREEALHLIKEMDSDGDGQISEAEVLKNQETFMNSEVTDYGRQLHGVDFNSNIGYETIIQRLNDGRRTCKDVEELLKMRSLAEEKYGKDLVTIARKAGGTHEICTFRTSFDEMKTQIENIGNLHIQLSGLLKEEAKRMEQFRDRQKEQRKKFEVIMEKVQKTKVSQYKKTVERCREADEAEQTAEKMGKTPTATPKQIEKMNNKSKQCREAAEEAEKQYMSNIEQLDKTRQEWESTHNNTCELFQQQEEDRLSVLRNALWVHCNHLSMQSVKDDECFEDVRKTLEKCEIIADINCFVEMRSTGSSPPAPIKYENYYNRDAATDRNGSAGFVGVMKRFSNRLQGNCSTGSRMSIIEPVAQSDAETSEGVYASIPGHQASQPSCEEYKAMYEYEAQGENELSVSVGDVVVVRDQAQDGWWMVERNGLTGLVPGSYLAKE</sequence>
<dbReference type="Pfam" id="PF14604">
    <property type="entry name" value="SH3_9"/>
    <property type="match status" value="1"/>
</dbReference>
<feature type="domain" description="EF-hand" evidence="19">
    <location>
        <begin position="185"/>
        <end position="220"/>
    </location>
</feature>
<organism evidence="21 22">
    <name type="scientific">Scophthalmus maximus</name>
    <name type="common">Turbot</name>
    <name type="synonym">Psetta maxima</name>
    <dbReference type="NCBI Taxonomy" id="52904"/>
    <lineage>
        <taxon>Eukaryota</taxon>
        <taxon>Metazoa</taxon>
        <taxon>Chordata</taxon>
        <taxon>Craniata</taxon>
        <taxon>Vertebrata</taxon>
        <taxon>Euteleostomi</taxon>
        <taxon>Actinopterygii</taxon>
        <taxon>Neopterygii</taxon>
        <taxon>Teleostei</taxon>
        <taxon>Neoteleostei</taxon>
        <taxon>Acanthomorphata</taxon>
        <taxon>Carangaria</taxon>
        <taxon>Pleuronectiformes</taxon>
        <taxon>Pleuronectoidei</taxon>
        <taxon>Scophthalmidae</taxon>
        <taxon>Scophthalmus</taxon>
    </lineage>
</organism>
<keyword evidence="9" id="KW-0325">Glycoprotein</keyword>
<feature type="domain" description="SH3" evidence="18">
    <location>
        <begin position="640"/>
        <end position="697"/>
    </location>
</feature>
<dbReference type="GO" id="GO:0005886">
    <property type="term" value="C:plasma membrane"/>
    <property type="evidence" value="ECO:0007669"/>
    <property type="project" value="TreeGrafter"/>
</dbReference>
<evidence type="ECO:0000313" key="22">
    <source>
        <dbReference type="Proteomes" id="UP000246464"/>
    </source>
</evidence>
<keyword evidence="10" id="KW-0143">Chaperone</keyword>
<keyword evidence="3 14" id="KW-0728">SH3 domain</keyword>
<dbReference type="PRINTS" id="PR00452">
    <property type="entry name" value="SH3DOMAIN"/>
</dbReference>
<dbReference type="PANTHER" id="PTHR23065:SF51">
    <property type="entry name" value="PROLINE-SERINE-THREONINE PHOSPHATASE-INTERACTING PROTEIN 1"/>
    <property type="match status" value="1"/>
</dbReference>
<feature type="signal peptide" evidence="17">
    <location>
        <begin position="1"/>
        <end position="17"/>
    </location>
</feature>
<evidence type="ECO:0000256" key="3">
    <source>
        <dbReference type="ARBA" id="ARBA00022443"/>
    </source>
</evidence>
<keyword evidence="4" id="KW-0479">Metal-binding</keyword>
<dbReference type="InterPro" id="IPR036028">
    <property type="entry name" value="SH3-like_dom_sf"/>
</dbReference>
<evidence type="ECO:0000256" key="4">
    <source>
        <dbReference type="ARBA" id="ARBA00022723"/>
    </source>
</evidence>
<dbReference type="InterPro" id="IPR031160">
    <property type="entry name" value="F_BAR_dom"/>
</dbReference>
<proteinExistence type="inferred from homology"/>
<dbReference type="FunFam" id="1.10.238.10:FF:000104">
    <property type="entry name" value="calumenin isoform X1"/>
    <property type="match status" value="1"/>
</dbReference>
<dbReference type="PANTHER" id="PTHR23065">
    <property type="entry name" value="PROLINE-SERINE-THREONINE PHOSPHATASE INTERACTING PROTEIN 1"/>
    <property type="match status" value="1"/>
</dbReference>
<comment type="similarity">
    <text evidence="2">Belongs to the CREC family.</text>
</comment>
<evidence type="ECO:0000256" key="12">
    <source>
        <dbReference type="ARBA" id="ARBA00063143"/>
    </source>
</evidence>
<dbReference type="Proteomes" id="UP000246464">
    <property type="component" value="Chromosome 10"/>
</dbReference>